<name>A0A8K0W3S8_9PLEO</name>
<evidence type="ECO:0000313" key="2">
    <source>
        <dbReference type="Proteomes" id="UP000813461"/>
    </source>
</evidence>
<keyword evidence="2" id="KW-1185">Reference proteome</keyword>
<gene>
    <name evidence="1" type="ORF">FB567DRAFT_16203</name>
</gene>
<sequence length="244" mass="28076">MDSVADYKISLTHYKDEPPIPYVFPTLHEALRFQGLLTGQHAYRSMSIGLREFMFLDKKRSTLTLSRFRQGPNTDRYITRNDVTVPTQLQIWTDSRIDGETGKIESSISPPKMRLAIFTATHLYLINLTTQFTISEEQVARDKAAGIIRLCHSPNVEVSTLRIPNGISLNLFSKSKQRYTNNDDTRFDDSKHDEICLYVKQETGQYLSFHGIEYAYEFCRREFILGHSCSSSPAASSHTRNHWV</sequence>
<protein>
    <submittedName>
        <fullName evidence="1">Uncharacterized protein</fullName>
    </submittedName>
</protein>
<dbReference type="AlphaFoldDB" id="A0A8K0W3S8"/>
<organism evidence="1 2">
    <name type="scientific">Paraphoma chrysanthemicola</name>
    <dbReference type="NCBI Taxonomy" id="798071"/>
    <lineage>
        <taxon>Eukaryota</taxon>
        <taxon>Fungi</taxon>
        <taxon>Dikarya</taxon>
        <taxon>Ascomycota</taxon>
        <taxon>Pezizomycotina</taxon>
        <taxon>Dothideomycetes</taxon>
        <taxon>Pleosporomycetidae</taxon>
        <taxon>Pleosporales</taxon>
        <taxon>Pleosporineae</taxon>
        <taxon>Phaeosphaeriaceae</taxon>
        <taxon>Paraphoma</taxon>
    </lineage>
</organism>
<reference evidence="1" key="1">
    <citation type="journal article" date="2021" name="Nat. Commun.">
        <title>Genetic determinants of endophytism in the Arabidopsis root mycobiome.</title>
        <authorList>
            <person name="Mesny F."/>
            <person name="Miyauchi S."/>
            <person name="Thiergart T."/>
            <person name="Pickel B."/>
            <person name="Atanasova L."/>
            <person name="Karlsson M."/>
            <person name="Huettel B."/>
            <person name="Barry K.W."/>
            <person name="Haridas S."/>
            <person name="Chen C."/>
            <person name="Bauer D."/>
            <person name="Andreopoulos W."/>
            <person name="Pangilinan J."/>
            <person name="LaButti K."/>
            <person name="Riley R."/>
            <person name="Lipzen A."/>
            <person name="Clum A."/>
            <person name="Drula E."/>
            <person name="Henrissat B."/>
            <person name="Kohler A."/>
            <person name="Grigoriev I.V."/>
            <person name="Martin F.M."/>
            <person name="Hacquard S."/>
        </authorList>
    </citation>
    <scope>NUCLEOTIDE SEQUENCE</scope>
    <source>
        <strain evidence="1">MPI-SDFR-AT-0120</strain>
    </source>
</reference>
<accession>A0A8K0W3S8</accession>
<evidence type="ECO:0000313" key="1">
    <source>
        <dbReference type="EMBL" id="KAH7094941.1"/>
    </source>
</evidence>
<dbReference type="EMBL" id="JAGMVJ010000001">
    <property type="protein sequence ID" value="KAH7094941.1"/>
    <property type="molecule type" value="Genomic_DNA"/>
</dbReference>
<comment type="caution">
    <text evidence="1">The sequence shown here is derived from an EMBL/GenBank/DDBJ whole genome shotgun (WGS) entry which is preliminary data.</text>
</comment>
<dbReference type="Proteomes" id="UP000813461">
    <property type="component" value="Unassembled WGS sequence"/>
</dbReference>
<proteinExistence type="predicted"/>